<protein>
    <submittedName>
        <fullName evidence="1">Uncharacterized protein</fullName>
    </submittedName>
</protein>
<dbReference type="EMBL" id="CM046388">
    <property type="protein sequence ID" value="KAI8572388.1"/>
    <property type="molecule type" value="Genomic_DNA"/>
</dbReference>
<evidence type="ECO:0000313" key="2">
    <source>
        <dbReference type="Proteomes" id="UP001062846"/>
    </source>
</evidence>
<evidence type="ECO:0000313" key="1">
    <source>
        <dbReference type="EMBL" id="KAI8572388.1"/>
    </source>
</evidence>
<keyword evidence="2" id="KW-1185">Reference proteome</keyword>
<gene>
    <name evidence="1" type="ORF">RHMOL_Rhmol01G0194700</name>
</gene>
<dbReference type="Proteomes" id="UP001062846">
    <property type="component" value="Chromosome 1"/>
</dbReference>
<organism evidence="1 2">
    <name type="scientific">Rhododendron molle</name>
    <name type="common">Chinese azalea</name>
    <name type="synonym">Azalea mollis</name>
    <dbReference type="NCBI Taxonomy" id="49168"/>
    <lineage>
        <taxon>Eukaryota</taxon>
        <taxon>Viridiplantae</taxon>
        <taxon>Streptophyta</taxon>
        <taxon>Embryophyta</taxon>
        <taxon>Tracheophyta</taxon>
        <taxon>Spermatophyta</taxon>
        <taxon>Magnoliopsida</taxon>
        <taxon>eudicotyledons</taxon>
        <taxon>Gunneridae</taxon>
        <taxon>Pentapetalae</taxon>
        <taxon>asterids</taxon>
        <taxon>Ericales</taxon>
        <taxon>Ericaceae</taxon>
        <taxon>Ericoideae</taxon>
        <taxon>Rhodoreae</taxon>
        <taxon>Rhododendron</taxon>
    </lineage>
</organism>
<accession>A0ACC0Q2Y2</accession>
<name>A0ACC0Q2Y2_RHOML</name>
<sequence>MQDTTIEQLLPIFLSLMKDEFPDVRLNISANLIESISDHVVFWLPYCLIQLCFVFVSLSGWGLLFFGGYKFFTRGKKNKEERKRVTAENGKRTRVELEDDGYRLSRDEDDPGHDN</sequence>
<reference evidence="1" key="1">
    <citation type="submission" date="2022-02" db="EMBL/GenBank/DDBJ databases">
        <title>Plant Genome Project.</title>
        <authorList>
            <person name="Zhang R.-G."/>
        </authorList>
    </citation>
    <scope>NUCLEOTIDE SEQUENCE</scope>
    <source>
        <strain evidence="1">AT1</strain>
    </source>
</reference>
<proteinExistence type="predicted"/>
<comment type="caution">
    <text evidence="1">The sequence shown here is derived from an EMBL/GenBank/DDBJ whole genome shotgun (WGS) entry which is preliminary data.</text>
</comment>